<dbReference type="Proteomes" id="UP001589814">
    <property type="component" value="Unassembled WGS sequence"/>
</dbReference>
<reference evidence="2 3" key="1">
    <citation type="submission" date="2024-09" db="EMBL/GenBank/DDBJ databases">
        <authorList>
            <person name="Sun Q."/>
            <person name="Mori K."/>
        </authorList>
    </citation>
    <scope>NUCLEOTIDE SEQUENCE [LARGE SCALE GENOMIC DNA]</scope>
    <source>
        <strain evidence="2 3">CCM 7415</strain>
    </source>
</reference>
<gene>
    <name evidence="2" type="ORF">ACFFHW_05865</name>
</gene>
<proteinExistence type="predicted"/>
<accession>A0ABV6G1K8</accession>
<evidence type="ECO:0000313" key="3">
    <source>
        <dbReference type="Proteomes" id="UP001589814"/>
    </source>
</evidence>
<evidence type="ECO:0000256" key="1">
    <source>
        <dbReference type="SAM" id="Phobius"/>
    </source>
</evidence>
<keyword evidence="3" id="KW-1185">Reference proteome</keyword>
<evidence type="ECO:0000313" key="2">
    <source>
        <dbReference type="EMBL" id="MFC0267526.1"/>
    </source>
</evidence>
<dbReference type="EMBL" id="JBHLVX010000020">
    <property type="protein sequence ID" value="MFC0267526.1"/>
    <property type="molecule type" value="Genomic_DNA"/>
</dbReference>
<name>A0ABV6G1K8_9GAMM</name>
<keyword evidence="1" id="KW-0472">Membrane</keyword>
<sequence>MAGMSEPVRKRRVWIGFTLLFVLINPWYFPAGMATSLIFGIPLWALIVLAASLMLSVFISWVVMTQWHTDSDERYGGANGPHDREGER</sequence>
<keyword evidence="1" id="KW-1133">Transmembrane helix</keyword>
<organism evidence="2 3">
    <name type="scientific">Kushneria aurantia</name>
    <dbReference type="NCBI Taxonomy" id="504092"/>
    <lineage>
        <taxon>Bacteria</taxon>
        <taxon>Pseudomonadati</taxon>
        <taxon>Pseudomonadota</taxon>
        <taxon>Gammaproteobacteria</taxon>
        <taxon>Oceanospirillales</taxon>
        <taxon>Halomonadaceae</taxon>
        <taxon>Kushneria</taxon>
    </lineage>
</organism>
<comment type="caution">
    <text evidence="2">The sequence shown here is derived from an EMBL/GenBank/DDBJ whole genome shotgun (WGS) entry which is preliminary data.</text>
</comment>
<feature type="transmembrane region" description="Helical" evidence="1">
    <location>
        <begin position="12"/>
        <end position="29"/>
    </location>
</feature>
<protein>
    <recommendedName>
        <fullName evidence="4">DUF3311 domain-containing protein</fullName>
    </recommendedName>
</protein>
<keyword evidence="1" id="KW-0812">Transmembrane</keyword>
<dbReference type="RefSeq" id="WP_019950381.1">
    <property type="nucleotide sequence ID" value="NZ_JBHLVX010000020.1"/>
</dbReference>
<feature type="transmembrane region" description="Helical" evidence="1">
    <location>
        <begin position="41"/>
        <end position="64"/>
    </location>
</feature>
<evidence type="ECO:0008006" key="4">
    <source>
        <dbReference type="Google" id="ProtNLM"/>
    </source>
</evidence>